<evidence type="ECO:0000313" key="2">
    <source>
        <dbReference type="Proteomes" id="UP000266172"/>
    </source>
</evidence>
<sequence length="77" mass="9405">MKNVQISEELFFALLKYHLLKMDDVLPEIKKGLEEKLEAMVRRDLYTKYKTAPTEEEREKARQEYLKKVGMHRSFRW</sequence>
<dbReference type="EMBL" id="QRVL01000009">
    <property type="protein sequence ID" value="RGS39435.1"/>
    <property type="molecule type" value="Genomic_DNA"/>
</dbReference>
<comment type="caution">
    <text evidence="1">The sequence shown here is derived from an EMBL/GenBank/DDBJ whole genome shotgun (WGS) entry which is preliminary data.</text>
</comment>
<proteinExistence type="predicted"/>
<evidence type="ECO:0000313" key="1">
    <source>
        <dbReference type="EMBL" id="RGS39435.1"/>
    </source>
</evidence>
<dbReference type="AlphaFoldDB" id="A0A395V5U0"/>
<accession>A0A395V5U0</accession>
<gene>
    <name evidence="1" type="ORF">DWX93_10780</name>
</gene>
<dbReference type="RefSeq" id="WP_118097657.1">
    <property type="nucleotide sequence ID" value="NZ_JBGKKV010000003.1"/>
</dbReference>
<protein>
    <submittedName>
        <fullName evidence="1">Complexin-2</fullName>
    </submittedName>
</protein>
<name>A0A395V5U0_9FIRM</name>
<dbReference type="Proteomes" id="UP000266172">
    <property type="component" value="Unassembled WGS sequence"/>
</dbReference>
<reference evidence="1 2" key="1">
    <citation type="submission" date="2018-08" db="EMBL/GenBank/DDBJ databases">
        <title>A genome reference for cultivated species of the human gut microbiota.</title>
        <authorList>
            <person name="Zou Y."/>
            <person name="Xue W."/>
            <person name="Luo G."/>
        </authorList>
    </citation>
    <scope>NUCLEOTIDE SEQUENCE [LARGE SCALE GENOMIC DNA]</scope>
    <source>
        <strain evidence="1 2">AF22-12AC</strain>
    </source>
</reference>
<organism evidence="1 2">
    <name type="scientific">Roseburia hominis</name>
    <dbReference type="NCBI Taxonomy" id="301301"/>
    <lineage>
        <taxon>Bacteria</taxon>
        <taxon>Bacillati</taxon>
        <taxon>Bacillota</taxon>
        <taxon>Clostridia</taxon>
        <taxon>Lachnospirales</taxon>
        <taxon>Lachnospiraceae</taxon>
        <taxon>Roseburia</taxon>
    </lineage>
</organism>